<organism evidence="5 6">
    <name type="scientific">Sedimentibacter saalensis</name>
    <dbReference type="NCBI Taxonomy" id="130788"/>
    <lineage>
        <taxon>Bacteria</taxon>
        <taxon>Bacillati</taxon>
        <taxon>Bacillota</taxon>
        <taxon>Tissierellia</taxon>
        <taxon>Sedimentibacter</taxon>
    </lineage>
</organism>
<dbReference type="OrthoDB" id="108903at2"/>
<dbReference type="GO" id="GO:0006508">
    <property type="term" value="P:proteolysis"/>
    <property type="evidence" value="ECO:0007669"/>
    <property type="project" value="UniProtKB-KW"/>
</dbReference>
<dbReference type="SUPFAM" id="SSF82171">
    <property type="entry name" value="DPP6 N-terminal domain-like"/>
    <property type="match status" value="1"/>
</dbReference>
<dbReference type="Pfam" id="PF00326">
    <property type="entry name" value="Peptidase_S9"/>
    <property type="match status" value="1"/>
</dbReference>
<evidence type="ECO:0000313" key="6">
    <source>
        <dbReference type="Proteomes" id="UP000315343"/>
    </source>
</evidence>
<feature type="domain" description="Peptidase S9 prolyl oligopeptidase catalytic" evidence="4">
    <location>
        <begin position="450"/>
        <end position="659"/>
    </location>
</feature>
<evidence type="ECO:0000256" key="2">
    <source>
        <dbReference type="ARBA" id="ARBA00022670"/>
    </source>
</evidence>
<dbReference type="FunFam" id="3.40.50.1820:FF:000028">
    <property type="entry name" value="S9 family peptidase"/>
    <property type="match status" value="1"/>
</dbReference>
<sequence length="659" mass="76301">MENLKLKDFLDYKFLSGLELSPNKNYGAFIVNSADYDENKYLSNIWIYNCITREYKKLTTMNKENNLIWLDNEVILFSSLRDEKLKKKIEDGEHWTVFYAINIHGGEAYEYMRIPMNVNQIKKIADEKFLIAATYDHYGINLHSHKGDEKSKAIDLIKENKDYEVLDEIPFWSNGEGFTNKKRNRLYLFDRGTKDIVPISNQFENVDLCSVKDGKGLYVSQNYTNKMELTNELYIYDLYSSQAKCLVEEDEYSIDYAEFVGDEIIFAASPMDKYGLNQNYNFYKITGHDVQLLSCHDFGMHNSVGSDCRFGGGTDHRVFDNCLYFVATENKSSFIKKLSLDGTIEKLTSDNGSVDCFDVCNDGIIFIGLRGTKLQEIYITEDGVETQITKFNEKIVETKNIIVPEPLEFENDGVKIEGFVLKPVNYDESKCYPGILDIHGGPKTVYGEIFYHEMQVWANEGYFVFFCNPRGSDGRGDEFADIRGKYGTIDYDDLMKFTDEVLKKYPQIDSTRIGVTGGSYGGFMTNWIIGHTDRFKCAASQRSISNWISKFGTTDIGYYFNADQISSTPWDNMEKMWFHSPLKYANQAVTPTLFIHSEEDYRCWLAEGLQMFTALKYHGVDARLCMFRGENHELSRSGKPKHRVRRLEEMTNWFEKYLK</sequence>
<comment type="caution">
    <text evidence="5">The sequence shown here is derived from an EMBL/GenBank/DDBJ whole genome shotgun (WGS) entry which is preliminary data.</text>
</comment>
<evidence type="ECO:0000256" key="3">
    <source>
        <dbReference type="ARBA" id="ARBA00022801"/>
    </source>
</evidence>
<reference evidence="5 6" key="1">
    <citation type="submission" date="2019-07" db="EMBL/GenBank/DDBJ databases">
        <title>Genomic Encyclopedia of Type Strains, Phase I: the one thousand microbial genomes (KMG-I) project.</title>
        <authorList>
            <person name="Kyrpides N."/>
        </authorList>
    </citation>
    <scope>NUCLEOTIDE SEQUENCE [LARGE SCALE GENOMIC DNA]</scope>
    <source>
        <strain evidence="5 6">DSM 13558</strain>
    </source>
</reference>
<dbReference type="RefSeq" id="WP_145081609.1">
    <property type="nucleotide sequence ID" value="NZ_JAYFNS010000016.1"/>
</dbReference>
<keyword evidence="3" id="KW-0378">Hydrolase</keyword>
<dbReference type="EMBL" id="VLKH01000003">
    <property type="protein sequence ID" value="TWH81591.1"/>
    <property type="molecule type" value="Genomic_DNA"/>
</dbReference>
<keyword evidence="2" id="KW-0645">Protease</keyword>
<protein>
    <submittedName>
        <fullName evidence="5">Acylaminoacyl-peptidase</fullName>
    </submittedName>
</protein>
<dbReference type="InterPro" id="IPR001375">
    <property type="entry name" value="Peptidase_S9_cat"/>
</dbReference>
<dbReference type="PANTHER" id="PTHR42776:SF27">
    <property type="entry name" value="DIPEPTIDYL PEPTIDASE FAMILY MEMBER 6"/>
    <property type="match status" value="1"/>
</dbReference>
<dbReference type="Gene3D" id="3.40.50.1820">
    <property type="entry name" value="alpha/beta hydrolase"/>
    <property type="match status" value="1"/>
</dbReference>
<dbReference type="AlphaFoldDB" id="A0A562JEK1"/>
<keyword evidence="6" id="KW-1185">Reference proteome</keyword>
<gene>
    <name evidence="5" type="ORF">LY60_01344</name>
</gene>
<dbReference type="PANTHER" id="PTHR42776">
    <property type="entry name" value="SERINE PEPTIDASE S9 FAMILY MEMBER"/>
    <property type="match status" value="1"/>
</dbReference>
<dbReference type="GO" id="GO:0004252">
    <property type="term" value="F:serine-type endopeptidase activity"/>
    <property type="evidence" value="ECO:0007669"/>
    <property type="project" value="TreeGrafter"/>
</dbReference>
<dbReference type="Proteomes" id="UP000315343">
    <property type="component" value="Unassembled WGS sequence"/>
</dbReference>
<dbReference type="InterPro" id="IPR029058">
    <property type="entry name" value="AB_hydrolase_fold"/>
</dbReference>
<name>A0A562JEK1_9FIRM</name>
<accession>A0A562JEK1</accession>
<dbReference type="SUPFAM" id="SSF53474">
    <property type="entry name" value="alpha/beta-Hydrolases"/>
    <property type="match status" value="1"/>
</dbReference>
<evidence type="ECO:0000259" key="4">
    <source>
        <dbReference type="Pfam" id="PF00326"/>
    </source>
</evidence>
<evidence type="ECO:0000313" key="5">
    <source>
        <dbReference type="EMBL" id="TWH81591.1"/>
    </source>
</evidence>
<evidence type="ECO:0000256" key="1">
    <source>
        <dbReference type="ARBA" id="ARBA00010040"/>
    </source>
</evidence>
<comment type="similarity">
    <text evidence="1">Belongs to the peptidase S9C family.</text>
</comment>
<proteinExistence type="inferred from homology"/>